<reference evidence="2" key="2">
    <citation type="submission" date="2020-07" db="EMBL/GenBank/DDBJ databases">
        <authorList>
            <person name="Vera ALvarez R."/>
            <person name="Arias-Moreno D.M."/>
            <person name="Jimenez-Jacinto V."/>
            <person name="Jimenez-Bremont J.F."/>
            <person name="Swaminathan K."/>
            <person name="Moose S.P."/>
            <person name="Guerrero-Gonzalez M.L."/>
            <person name="Marino-Ramirez L."/>
            <person name="Landsman D."/>
            <person name="Rodriguez-Kessler M."/>
            <person name="Delgado-Sanchez P."/>
        </authorList>
    </citation>
    <scope>NUCLEOTIDE SEQUENCE</scope>
    <source>
        <tissue evidence="2">Cladode</tissue>
    </source>
</reference>
<organism evidence="2">
    <name type="scientific">Opuntia streptacantha</name>
    <name type="common">Prickly pear cactus</name>
    <name type="synonym">Opuntia cardona</name>
    <dbReference type="NCBI Taxonomy" id="393608"/>
    <lineage>
        <taxon>Eukaryota</taxon>
        <taxon>Viridiplantae</taxon>
        <taxon>Streptophyta</taxon>
        <taxon>Embryophyta</taxon>
        <taxon>Tracheophyta</taxon>
        <taxon>Spermatophyta</taxon>
        <taxon>Magnoliopsida</taxon>
        <taxon>eudicotyledons</taxon>
        <taxon>Gunneridae</taxon>
        <taxon>Pentapetalae</taxon>
        <taxon>Caryophyllales</taxon>
        <taxon>Cactineae</taxon>
        <taxon>Cactaceae</taxon>
        <taxon>Opuntioideae</taxon>
        <taxon>Opuntia</taxon>
    </lineage>
</organism>
<accession>A0A7C9E9K9</accession>
<evidence type="ECO:0000256" key="1">
    <source>
        <dbReference type="SAM" id="MobiDB-lite"/>
    </source>
</evidence>
<name>A0A7C9E9K9_OPUST</name>
<feature type="region of interest" description="Disordered" evidence="1">
    <location>
        <begin position="1"/>
        <end position="21"/>
    </location>
</feature>
<sequence length="101" mass="10880">MECMTLPSNTSGPFPGGNSGMFGTPLKRPMHSITKSTSYTLVECSIISSTEIFHFPFPLDELPSPQGAHVSPTSSSSSASKLMFRTLELNLMYCTKSNLSA</sequence>
<dbReference type="EMBL" id="GISG01192225">
    <property type="protein sequence ID" value="MBA4656444.1"/>
    <property type="molecule type" value="Transcribed_RNA"/>
</dbReference>
<reference evidence="2" key="1">
    <citation type="journal article" date="2013" name="J. Plant Res.">
        <title>Effect of fungi and light on seed germination of three Opuntia species from semiarid lands of central Mexico.</title>
        <authorList>
            <person name="Delgado-Sanchez P."/>
            <person name="Jimenez-Bremont J.F."/>
            <person name="Guerrero-Gonzalez Mde L."/>
            <person name="Flores J."/>
        </authorList>
    </citation>
    <scope>NUCLEOTIDE SEQUENCE</scope>
    <source>
        <tissue evidence="2">Cladode</tissue>
    </source>
</reference>
<dbReference type="AlphaFoldDB" id="A0A7C9E9K9"/>
<feature type="compositionally biased region" description="Polar residues" evidence="1">
    <location>
        <begin position="1"/>
        <end position="12"/>
    </location>
</feature>
<proteinExistence type="predicted"/>
<protein>
    <submittedName>
        <fullName evidence="2">Uncharacterized protein</fullName>
    </submittedName>
</protein>
<evidence type="ECO:0000313" key="2">
    <source>
        <dbReference type="EMBL" id="MBA4656444.1"/>
    </source>
</evidence>